<protein>
    <submittedName>
        <fullName evidence="2">Uncharacterized protein</fullName>
    </submittedName>
</protein>
<feature type="region of interest" description="Disordered" evidence="1">
    <location>
        <begin position="39"/>
        <end position="65"/>
    </location>
</feature>
<name>A0A1Z5TUW9_HORWE</name>
<dbReference type="VEuPathDB" id="FungiDB:BTJ68_00122"/>
<feature type="compositionally biased region" description="Basic and acidic residues" evidence="1">
    <location>
        <begin position="48"/>
        <end position="57"/>
    </location>
</feature>
<accession>A0A1Z5TUW9</accession>
<evidence type="ECO:0000313" key="3">
    <source>
        <dbReference type="Proteomes" id="UP000194280"/>
    </source>
</evidence>
<keyword evidence="3" id="KW-1185">Reference proteome</keyword>
<organism evidence="2 3">
    <name type="scientific">Hortaea werneckii EXF-2000</name>
    <dbReference type="NCBI Taxonomy" id="1157616"/>
    <lineage>
        <taxon>Eukaryota</taxon>
        <taxon>Fungi</taxon>
        <taxon>Dikarya</taxon>
        <taxon>Ascomycota</taxon>
        <taxon>Pezizomycotina</taxon>
        <taxon>Dothideomycetes</taxon>
        <taxon>Dothideomycetidae</taxon>
        <taxon>Mycosphaerellales</taxon>
        <taxon>Teratosphaeriaceae</taxon>
        <taxon>Hortaea</taxon>
    </lineage>
</organism>
<gene>
    <name evidence="2" type="ORF">BTJ68_00122</name>
</gene>
<dbReference type="InParanoid" id="A0A1Z5TUW9"/>
<proteinExistence type="predicted"/>
<reference evidence="2 3" key="1">
    <citation type="submission" date="2017-01" db="EMBL/GenBank/DDBJ databases">
        <title>The recent genome duplication of the halophilic yeast Hortaea werneckii: insights from long-read sequencing.</title>
        <authorList>
            <person name="Sinha S."/>
            <person name="Flibotte S."/>
            <person name="Neira M."/>
            <person name="Lenassi M."/>
            <person name="Gostincar C."/>
            <person name="Stajich J.E."/>
            <person name="Nislow C.E."/>
        </authorList>
    </citation>
    <scope>NUCLEOTIDE SEQUENCE [LARGE SCALE GENOMIC DNA]</scope>
    <source>
        <strain evidence="2 3">EXF-2000</strain>
    </source>
</reference>
<dbReference type="AlphaFoldDB" id="A0A1Z5TUW9"/>
<sequence length="65" mass="7653">MKKRRRRDYLTEALEDSDAPDIVPAAAHRKHDISHLNVKSRNGRKKWHIDNDRHTADRMPALARN</sequence>
<dbReference type="Proteomes" id="UP000194280">
    <property type="component" value="Unassembled WGS sequence"/>
</dbReference>
<comment type="caution">
    <text evidence="2">The sequence shown here is derived from an EMBL/GenBank/DDBJ whole genome shotgun (WGS) entry which is preliminary data.</text>
</comment>
<evidence type="ECO:0000256" key="1">
    <source>
        <dbReference type="SAM" id="MobiDB-lite"/>
    </source>
</evidence>
<evidence type="ECO:0000313" key="2">
    <source>
        <dbReference type="EMBL" id="OTA39822.1"/>
    </source>
</evidence>
<dbReference type="EMBL" id="MUNK01000001">
    <property type="protein sequence ID" value="OTA39822.1"/>
    <property type="molecule type" value="Genomic_DNA"/>
</dbReference>